<feature type="region of interest" description="Disordered" evidence="1">
    <location>
        <begin position="217"/>
        <end position="239"/>
    </location>
</feature>
<dbReference type="STRING" id="86259.A0A4Z1NSS4"/>
<proteinExistence type="predicted"/>
<feature type="region of interest" description="Disordered" evidence="1">
    <location>
        <begin position="19"/>
        <end position="46"/>
    </location>
</feature>
<evidence type="ECO:0000313" key="2">
    <source>
        <dbReference type="EMBL" id="TID18826.1"/>
    </source>
</evidence>
<gene>
    <name evidence="2" type="ORF">E6O75_ATG05947</name>
</gene>
<evidence type="ECO:0000313" key="3">
    <source>
        <dbReference type="Proteomes" id="UP000298493"/>
    </source>
</evidence>
<dbReference type="EMBL" id="SNSC02000013">
    <property type="protein sequence ID" value="TID18826.1"/>
    <property type="molecule type" value="Genomic_DNA"/>
</dbReference>
<dbReference type="AlphaFoldDB" id="A0A4Z1NSS4"/>
<reference evidence="2 3" key="1">
    <citation type="submission" date="2019-04" db="EMBL/GenBank/DDBJ databases">
        <title>High contiguity whole genome sequence and gene annotation resource for two Venturia nashicola isolates.</title>
        <authorList>
            <person name="Prokchorchik M."/>
            <person name="Won K."/>
            <person name="Lee Y."/>
            <person name="Choi E.D."/>
            <person name="Segonzac C."/>
            <person name="Sohn K.H."/>
        </authorList>
    </citation>
    <scope>NUCLEOTIDE SEQUENCE [LARGE SCALE GENOMIC DNA]</scope>
    <source>
        <strain evidence="2 3">PRI2</strain>
    </source>
</reference>
<evidence type="ECO:0000256" key="1">
    <source>
        <dbReference type="SAM" id="MobiDB-lite"/>
    </source>
</evidence>
<dbReference type="Proteomes" id="UP000298493">
    <property type="component" value="Unassembled WGS sequence"/>
</dbReference>
<keyword evidence="3" id="KW-1185">Reference proteome</keyword>
<organism evidence="2 3">
    <name type="scientific">Venturia nashicola</name>
    <dbReference type="NCBI Taxonomy" id="86259"/>
    <lineage>
        <taxon>Eukaryota</taxon>
        <taxon>Fungi</taxon>
        <taxon>Dikarya</taxon>
        <taxon>Ascomycota</taxon>
        <taxon>Pezizomycotina</taxon>
        <taxon>Dothideomycetes</taxon>
        <taxon>Pleosporomycetidae</taxon>
        <taxon>Venturiales</taxon>
        <taxon>Venturiaceae</taxon>
        <taxon>Venturia</taxon>
    </lineage>
</organism>
<feature type="compositionally biased region" description="Basic and acidic residues" evidence="1">
    <location>
        <begin position="28"/>
        <end position="39"/>
    </location>
</feature>
<accession>A0A4Z1NSS4</accession>
<name>A0A4Z1NSS4_9PEZI</name>
<comment type="caution">
    <text evidence="2">The sequence shown here is derived from an EMBL/GenBank/DDBJ whole genome shotgun (WGS) entry which is preliminary data.</text>
</comment>
<protein>
    <submittedName>
        <fullName evidence="2">Uncharacterized protein</fullName>
    </submittedName>
</protein>
<sequence>MSPNPFTALKLLVTPHKWMSHRSGSRTPESEPEHWDKSTKVTIPGHYQHRPGRGWYLTAIDNAEDCSLRLPQQVIYCSILHRWMLVCDFEKRRRQEIIKHPSYYNSQPKLRGFFLMDDGKTYVMAWNSTGEFIMREGSVQGWCIDDKTRALRPMERKDRPKSTTKLIDGGSVAESSRAPSVKWVQSRNASVAGSGSGQVCASCNASKPASVFDRTDSKIGTALTTPGSPAAYGSEEDEVNAKELRSKLKELYDNQPTVTRA</sequence>